<dbReference type="SUPFAM" id="SSF55681">
    <property type="entry name" value="Class II aaRS and biotin synthetases"/>
    <property type="match status" value="1"/>
</dbReference>
<comment type="function">
    <text evidence="4 5 6">Catalyzes the transfer of endogenously produced octanoic acid from octanoyl-acyl-carrier-protein onto the lipoyl domains of lipoate-dependent enzymes. Lipoyl-ACP can also act as a substrate although octanoyl-ACP is likely to be the physiological substrate.</text>
</comment>
<dbReference type="STRING" id="1499966.U14_03257"/>
<evidence type="ECO:0000256" key="1">
    <source>
        <dbReference type="ARBA" id="ARBA00004821"/>
    </source>
</evidence>
<reference evidence="11" key="1">
    <citation type="journal article" date="2015" name="PeerJ">
        <title>First genomic representation of candidate bacterial phylum KSB3 points to enhanced environmental sensing as a trigger of wastewater bulking.</title>
        <authorList>
            <person name="Sekiguchi Y."/>
            <person name="Ohashi A."/>
            <person name="Parks D.H."/>
            <person name="Yamauchi T."/>
            <person name="Tyson G.W."/>
            <person name="Hugenholtz P."/>
        </authorList>
    </citation>
    <scope>NUCLEOTIDE SEQUENCE [LARGE SCALE GENOMIC DNA]</scope>
</reference>
<dbReference type="PIRSF" id="PIRSF016262">
    <property type="entry name" value="LPLase"/>
    <property type="match status" value="1"/>
</dbReference>
<evidence type="ECO:0000256" key="4">
    <source>
        <dbReference type="ARBA" id="ARBA00024732"/>
    </source>
</evidence>
<dbReference type="HAMAP" id="MF_00013">
    <property type="entry name" value="LipB"/>
    <property type="match status" value="1"/>
</dbReference>
<keyword evidence="3 5" id="KW-0012">Acyltransferase</keyword>
<dbReference type="Proteomes" id="UP000030700">
    <property type="component" value="Unassembled WGS sequence"/>
</dbReference>
<proteinExistence type="inferred from homology"/>
<dbReference type="Pfam" id="PF21948">
    <property type="entry name" value="LplA-B_cat"/>
    <property type="match status" value="1"/>
</dbReference>
<dbReference type="Gene3D" id="3.30.930.10">
    <property type="entry name" value="Bira Bifunctional Protein, Domain 2"/>
    <property type="match status" value="1"/>
</dbReference>
<dbReference type="NCBIfam" id="NF010925">
    <property type="entry name" value="PRK14345.1"/>
    <property type="match status" value="1"/>
</dbReference>
<name>A0A081BNP5_9BACT</name>
<comment type="catalytic activity">
    <reaction evidence="5 6">
        <text>octanoyl-[ACP] + L-lysyl-[protein] = N(6)-octanoyl-L-lysyl-[protein] + holo-[ACP] + H(+)</text>
        <dbReference type="Rhea" id="RHEA:17665"/>
        <dbReference type="Rhea" id="RHEA-COMP:9636"/>
        <dbReference type="Rhea" id="RHEA-COMP:9685"/>
        <dbReference type="Rhea" id="RHEA-COMP:9752"/>
        <dbReference type="Rhea" id="RHEA-COMP:9928"/>
        <dbReference type="ChEBI" id="CHEBI:15378"/>
        <dbReference type="ChEBI" id="CHEBI:29969"/>
        <dbReference type="ChEBI" id="CHEBI:64479"/>
        <dbReference type="ChEBI" id="CHEBI:78463"/>
        <dbReference type="ChEBI" id="CHEBI:78809"/>
        <dbReference type="EC" id="2.3.1.181"/>
    </reaction>
</comment>
<dbReference type="HOGENOM" id="CLU_035168_1_3_0"/>
<dbReference type="AlphaFoldDB" id="A0A081BNP5"/>
<accession>A0A081BNP5</accession>
<keyword evidence="5" id="KW-0963">Cytoplasm</keyword>
<evidence type="ECO:0000256" key="6">
    <source>
        <dbReference type="PIRNR" id="PIRNR016262"/>
    </source>
</evidence>
<dbReference type="EC" id="2.3.1.181" evidence="5 6"/>
<feature type="binding site" evidence="5 8">
    <location>
        <begin position="76"/>
        <end position="83"/>
    </location>
    <ligand>
        <name>substrate</name>
    </ligand>
</feature>
<dbReference type="NCBIfam" id="TIGR00214">
    <property type="entry name" value="lipB"/>
    <property type="match status" value="1"/>
</dbReference>
<feature type="binding site" evidence="5 8">
    <location>
        <begin position="165"/>
        <end position="167"/>
    </location>
    <ligand>
        <name>substrate</name>
    </ligand>
</feature>
<dbReference type="UniPathway" id="UPA00538">
    <property type="reaction ID" value="UER00592"/>
</dbReference>
<dbReference type="InterPro" id="IPR004143">
    <property type="entry name" value="BPL_LPL_catalytic"/>
</dbReference>
<dbReference type="GO" id="GO:0005737">
    <property type="term" value="C:cytoplasm"/>
    <property type="evidence" value="ECO:0007669"/>
    <property type="project" value="UniProtKB-SubCell"/>
</dbReference>
<dbReference type="PANTHER" id="PTHR10993:SF7">
    <property type="entry name" value="LIPOYLTRANSFERASE 2, MITOCHONDRIAL-RELATED"/>
    <property type="match status" value="1"/>
</dbReference>
<keyword evidence="12" id="KW-1185">Reference proteome</keyword>
<dbReference type="PANTHER" id="PTHR10993">
    <property type="entry name" value="OCTANOYLTRANSFERASE"/>
    <property type="match status" value="1"/>
</dbReference>
<gene>
    <name evidence="5" type="primary">lipB</name>
    <name evidence="11" type="ORF">U14_03257</name>
</gene>
<dbReference type="PROSITE" id="PS51733">
    <property type="entry name" value="BPL_LPL_CATALYTIC"/>
    <property type="match status" value="1"/>
</dbReference>
<dbReference type="InterPro" id="IPR045864">
    <property type="entry name" value="aa-tRNA-synth_II/BPL/LPL"/>
</dbReference>
<evidence type="ECO:0000256" key="9">
    <source>
        <dbReference type="PIRSR" id="PIRSR016262-3"/>
    </source>
</evidence>
<comment type="pathway">
    <text evidence="1 5 6">Protein modification; protein lipoylation via endogenous pathway; protein N(6)-(lipoyl)lysine from octanoyl-[acyl-carrier-protein]: step 1/2.</text>
</comment>
<dbReference type="CDD" id="cd16444">
    <property type="entry name" value="LipB"/>
    <property type="match status" value="1"/>
</dbReference>
<evidence type="ECO:0000256" key="3">
    <source>
        <dbReference type="ARBA" id="ARBA00023315"/>
    </source>
</evidence>
<evidence type="ECO:0000313" key="12">
    <source>
        <dbReference type="Proteomes" id="UP000030700"/>
    </source>
</evidence>
<feature type="binding site" evidence="5 8">
    <location>
        <begin position="151"/>
        <end position="153"/>
    </location>
    <ligand>
        <name>substrate</name>
    </ligand>
</feature>
<keyword evidence="2 5" id="KW-0808">Transferase</keyword>
<evidence type="ECO:0000256" key="7">
    <source>
        <dbReference type="PIRSR" id="PIRSR016262-1"/>
    </source>
</evidence>
<feature type="site" description="Lowers pKa of active site Cys" evidence="5 9">
    <location>
        <position position="148"/>
    </location>
</feature>
<evidence type="ECO:0000256" key="5">
    <source>
        <dbReference type="HAMAP-Rule" id="MF_00013"/>
    </source>
</evidence>
<protein>
    <recommendedName>
        <fullName evidence="5 6">Octanoyltransferase</fullName>
        <ecNumber evidence="5 6">2.3.1.181</ecNumber>
    </recommendedName>
    <alternativeName>
        <fullName evidence="5">Lipoate-protein ligase B</fullName>
    </alternativeName>
    <alternativeName>
        <fullName evidence="5">Lipoyl/octanoyl transferase</fullName>
    </alternativeName>
    <alternativeName>
        <fullName evidence="5">Octanoyl-[acyl-carrier-protein]-protein N-octanoyltransferase</fullName>
    </alternativeName>
</protein>
<organism evidence="11">
    <name type="scientific">Candidatus Moduliflexus flocculans</name>
    <dbReference type="NCBI Taxonomy" id="1499966"/>
    <lineage>
        <taxon>Bacteria</taxon>
        <taxon>Candidatus Moduliflexota</taxon>
        <taxon>Candidatus Moduliflexia</taxon>
        <taxon>Candidatus Moduliflexales</taxon>
        <taxon>Candidatus Moduliflexaceae</taxon>
    </lineage>
</organism>
<dbReference type="EMBL" id="DF820458">
    <property type="protein sequence ID" value="GAK52011.1"/>
    <property type="molecule type" value="Genomic_DNA"/>
</dbReference>
<dbReference type="PROSITE" id="PS01313">
    <property type="entry name" value="LIPB"/>
    <property type="match status" value="1"/>
</dbReference>
<dbReference type="InterPro" id="IPR000544">
    <property type="entry name" value="Octanoyltransferase"/>
</dbReference>
<comment type="similarity">
    <text evidence="5 6">Belongs to the LipB family.</text>
</comment>
<evidence type="ECO:0000313" key="11">
    <source>
        <dbReference type="EMBL" id="GAK52011.1"/>
    </source>
</evidence>
<dbReference type="InterPro" id="IPR020605">
    <property type="entry name" value="Octanoyltransferase_CS"/>
</dbReference>
<comment type="miscellaneous">
    <text evidence="5">In the reaction, the free carboxyl group of octanoic acid is attached via an amide linkage to the epsilon-amino group of a specific lysine residue of lipoyl domains of lipoate-dependent enzymes.</text>
</comment>
<dbReference type="GO" id="GO:0033819">
    <property type="term" value="F:lipoyl(octanoyl) transferase activity"/>
    <property type="evidence" value="ECO:0007669"/>
    <property type="project" value="UniProtKB-EC"/>
</dbReference>
<dbReference type="GO" id="GO:0009249">
    <property type="term" value="P:protein lipoylation"/>
    <property type="evidence" value="ECO:0007669"/>
    <property type="project" value="InterPro"/>
</dbReference>
<comment type="subcellular location">
    <subcellularLocation>
        <location evidence="5">Cytoplasm</location>
    </subcellularLocation>
</comment>
<feature type="domain" description="BPL/LPL catalytic" evidence="10">
    <location>
        <begin position="31"/>
        <end position="222"/>
    </location>
</feature>
<feature type="active site" description="Acyl-thioester intermediate" evidence="5 7">
    <location>
        <position position="183"/>
    </location>
</feature>
<evidence type="ECO:0000259" key="10">
    <source>
        <dbReference type="PROSITE" id="PS51733"/>
    </source>
</evidence>
<evidence type="ECO:0000256" key="2">
    <source>
        <dbReference type="ARBA" id="ARBA00022679"/>
    </source>
</evidence>
<evidence type="ECO:0000256" key="8">
    <source>
        <dbReference type="PIRSR" id="PIRSR016262-2"/>
    </source>
</evidence>
<sequence length="225" mass="25242">MTFISHWLGQVEYQAALAQQREMVEAHLKDADTPDSLLLLEHPPTLTLGRCAKREHLLVNEATLQQRGFALFEVERGGDITYHGPGQLVGYPILNLKRLYRSNELDLHRYISDIEEVLIVALAEFGVKGWRYPGYTGVWVDFEGDPAKIAAIGIKVNSKGITSHGFALNISTDLSHFDLIVPCGICEHGVISLSRLLRRTVAIDDARPCVIEAFRRVFGYENNNE</sequence>